<dbReference type="EMBL" id="CABVHQ010000095">
    <property type="protein sequence ID" value="VVO37727.1"/>
    <property type="molecule type" value="Genomic_DNA"/>
</dbReference>
<protein>
    <recommendedName>
        <fullName evidence="6">RDD domain-containing protein</fullName>
    </recommendedName>
</protein>
<feature type="transmembrane region" description="Helical" evidence="5">
    <location>
        <begin position="36"/>
        <end position="58"/>
    </location>
</feature>
<dbReference type="PANTHER" id="PTHR38480:SF1">
    <property type="entry name" value="SLR0254 PROTEIN"/>
    <property type="match status" value="1"/>
</dbReference>
<dbReference type="Pfam" id="PF06271">
    <property type="entry name" value="RDD"/>
    <property type="match status" value="1"/>
</dbReference>
<keyword evidence="3 5" id="KW-1133">Transmembrane helix</keyword>
<feature type="domain" description="RDD" evidence="6">
    <location>
        <begin position="14"/>
        <end position="120"/>
    </location>
</feature>
<feature type="transmembrane region" description="Helical" evidence="5">
    <location>
        <begin position="12"/>
        <end position="30"/>
    </location>
</feature>
<proteinExistence type="predicted"/>
<organism evidence="7 8">
    <name type="scientific">Pseudomonas fluorescens</name>
    <dbReference type="NCBI Taxonomy" id="294"/>
    <lineage>
        <taxon>Bacteria</taxon>
        <taxon>Pseudomonadati</taxon>
        <taxon>Pseudomonadota</taxon>
        <taxon>Gammaproteobacteria</taxon>
        <taxon>Pseudomonadales</taxon>
        <taxon>Pseudomonadaceae</taxon>
        <taxon>Pseudomonas</taxon>
    </lineage>
</organism>
<dbReference type="InterPro" id="IPR010432">
    <property type="entry name" value="RDD"/>
</dbReference>
<evidence type="ECO:0000313" key="7">
    <source>
        <dbReference type="EMBL" id="VVO37727.1"/>
    </source>
</evidence>
<evidence type="ECO:0000256" key="2">
    <source>
        <dbReference type="ARBA" id="ARBA00022692"/>
    </source>
</evidence>
<evidence type="ECO:0000256" key="1">
    <source>
        <dbReference type="ARBA" id="ARBA00004141"/>
    </source>
</evidence>
<dbReference type="GO" id="GO:0016020">
    <property type="term" value="C:membrane"/>
    <property type="evidence" value="ECO:0007669"/>
    <property type="project" value="UniProtKB-SubCell"/>
</dbReference>
<evidence type="ECO:0000256" key="4">
    <source>
        <dbReference type="ARBA" id="ARBA00023136"/>
    </source>
</evidence>
<gene>
    <name evidence="7" type="ORF">PS691_05456</name>
</gene>
<dbReference type="OrthoDB" id="9793824at2"/>
<reference evidence="7 8" key="1">
    <citation type="submission" date="2019-09" db="EMBL/GenBank/DDBJ databases">
        <authorList>
            <person name="Chandra G."/>
            <person name="Truman W A."/>
        </authorList>
    </citation>
    <scope>NUCLEOTIDE SEQUENCE [LARGE SCALE GENOMIC DNA]</scope>
    <source>
        <strain evidence="7">PS691</strain>
    </source>
</reference>
<keyword evidence="4 5" id="KW-0472">Membrane</keyword>
<name>A0A5E7FHU7_PSEFL</name>
<evidence type="ECO:0000259" key="6">
    <source>
        <dbReference type="Pfam" id="PF06271"/>
    </source>
</evidence>
<dbReference type="RefSeq" id="WP_150645246.1">
    <property type="nucleotide sequence ID" value="NZ_CABVHQ010000095.1"/>
</dbReference>
<evidence type="ECO:0000313" key="8">
    <source>
        <dbReference type="Proteomes" id="UP000337909"/>
    </source>
</evidence>
<evidence type="ECO:0000256" key="3">
    <source>
        <dbReference type="ARBA" id="ARBA00022989"/>
    </source>
</evidence>
<accession>A0A5E7FHU7</accession>
<dbReference type="AlphaFoldDB" id="A0A5E7FHU7"/>
<evidence type="ECO:0000256" key="5">
    <source>
        <dbReference type="SAM" id="Phobius"/>
    </source>
</evidence>
<sequence length="145" mass="16109">MEVSRTSLLIRRAGAYFVDFGAIILISLWLDSQENLPFGGGELVFVYLFLYPLCEWLFNGRTPGKYVFGIIVINGAGDPPTLVQTLIRGITRMIEAPLGIITIFIFAQSERCQRVGDMLARTYVIAAKDLAQLRAQMSFSATSHS</sequence>
<keyword evidence="2 5" id="KW-0812">Transmembrane</keyword>
<dbReference type="Proteomes" id="UP000337909">
    <property type="component" value="Unassembled WGS sequence"/>
</dbReference>
<comment type="subcellular location">
    <subcellularLocation>
        <location evidence="1">Membrane</location>
        <topology evidence="1">Multi-pass membrane protein</topology>
    </subcellularLocation>
</comment>
<dbReference type="PANTHER" id="PTHR38480">
    <property type="entry name" value="SLR0254 PROTEIN"/>
    <property type="match status" value="1"/>
</dbReference>